<evidence type="ECO:0000259" key="1">
    <source>
        <dbReference type="PROSITE" id="PS50075"/>
    </source>
</evidence>
<accession>A0ABD6SI12</accession>
<dbReference type="SUPFAM" id="SSF47336">
    <property type="entry name" value="ACP-like"/>
    <property type="match status" value="1"/>
</dbReference>
<evidence type="ECO:0000313" key="3">
    <source>
        <dbReference type="Proteomes" id="UP000219897"/>
    </source>
</evidence>
<dbReference type="EMBL" id="NTYF01000042">
    <property type="protein sequence ID" value="PER53277.1"/>
    <property type="molecule type" value="Genomic_DNA"/>
</dbReference>
<dbReference type="PROSITE" id="PS50075">
    <property type="entry name" value="CARRIER"/>
    <property type="match status" value="1"/>
</dbReference>
<dbReference type="InterPro" id="IPR009081">
    <property type="entry name" value="PP-bd_ACP"/>
</dbReference>
<dbReference type="InterPro" id="IPR036736">
    <property type="entry name" value="ACP-like_sf"/>
</dbReference>
<dbReference type="AlphaFoldDB" id="A0ABD6SI12"/>
<gene>
    <name evidence="2" type="ORF">CN495_13230</name>
</gene>
<organism evidence="2 3">
    <name type="scientific">Bacillus thuringiensis</name>
    <dbReference type="NCBI Taxonomy" id="1428"/>
    <lineage>
        <taxon>Bacteria</taxon>
        <taxon>Bacillati</taxon>
        <taxon>Bacillota</taxon>
        <taxon>Bacilli</taxon>
        <taxon>Bacillales</taxon>
        <taxon>Bacillaceae</taxon>
        <taxon>Bacillus</taxon>
        <taxon>Bacillus cereus group</taxon>
    </lineage>
</organism>
<protein>
    <submittedName>
        <fullName evidence="2">Phosphopantetheine attachment site</fullName>
    </submittedName>
</protein>
<dbReference type="RefSeq" id="WP_098221762.1">
    <property type="nucleotide sequence ID" value="NZ_NTVJ01000008.1"/>
</dbReference>
<dbReference type="Proteomes" id="UP000219897">
    <property type="component" value="Unassembled WGS sequence"/>
</dbReference>
<dbReference type="Gene3D" id="1.10.1200.10">
    <property type="entry name" value="ACP-like"/>
    <property type="match status" value="1"/>
</dbReference>
<evidence type="ECO:0000313" key="2">
    <source>
        <dbReference type="EMBL" id="PER53277.1"/>
    </source>
</evidence>
<feature type="domain" description="Carrier" evidence="1">
    <location>
        <begin position="1"/>
        <end position="72"/>
    </location>
</feature>
<proteinExistence type="predicted"/>
<comment type="caution">
    <text evidence="2">The sequence shown here is derived from an EMBL/GenBank/DDBJ whole genome shotgun (WGS) entry which is preliminary data.</text>
</comment>
<name>A0ABD6SI12_BACTU</name>
<dbReference type="Pfam" id="PF00550">
    <property type="entry name" value="PP-binding"/>
    <property type="match status" value="1"/>
</dbReference>
<reference evidence="2 3" key="1">
    <citation type="submission" date="2017-09" db="EMBL/GenBank/DDBJ databases">
        <title>Large-scale bioinformatics analysis of Bacillus genomes uncovers conserved roles of natural products in bacterial physiology.</title>
        <authorList>
            <consortium name="Agbiome Team Llc"/>
            <person name="Bleich R.M."/>
            <person name="Kirk G.J."/>
            <person name="Santa Maria K.C."/>
            <person name="Allen S.E."/>
            <person name="Farag S."/>
            <person name="Shank E.A."/>
            <person name="Bowers A."/>
        </authorList>
    </citation>
    <scope>NUCLEOTIDE SEQUENCE [LARGE SCALE GENOMIC DNA]</scope>
    <source>
        <strain evidence="2 3">AFS005140</strain>
    </source>
</reference>
<sequence>MEEQLLRQIESIVKNKKNTFESEVTDILESITFIKIIVAIEKTYGFEFDDDMLLLSEFPTIGSLINYVVSKVESLNVQIKNV</sequence>